<evidence type="ECO:0000256" key="5">
    <source>
        <dbReference type="ARBA" id="ARBA00023004"/>
    </source>
</evidence>
<dbReference type="SUPFAM" id="SSF46626">
    <property type="entry name" value="Cytochrome c"/>
    <property type="match status" value="1"/>
</dbReference>
<keyword evidence="11" id="KW-1185">Reference proteome</keyword>
<proteinExistence type="predicted"/>
<organism evidence="10 11">
    <name type="scientific">Telmatocola sphagniphila</name>
    <dbReference type="NCBI Taxonomy" id="1123043"/>
    <lineage>
        <taxon>Bacteria</taxon>
        <taxon>Pseudomonadati</taxon>
        <taxon>Planctomycetota</taxon>
        <taxon>Planctomycetia</taxon>
        <taxon>Gemmatales</taxon>
        <taxon>Gemmataceae</taxon>
    </lineage>
</organism>
<keyword evidence="8" id="KW-0812">Transmembrane</keyword>
<feature type="domain" description="Cytochrome c" evidence="9">
    <location>
        <begin position="96"/>
        <end position="188"/>
    </location>
</feature>
<protein>
    <submittedName>
        <fullName evidence="10">Cytochrome c</fullName>
    </submittedName>
</protein>
<dbReference type="InterPro" id="IPR036909">
    <property type="entry name" value="Cyt_c-like_dom_sf"/>
</dbReference>
<dbReference type="PRINTS" id="PR00605">
    <property type="entry name" value="CYTCHROMECIC"/>
</dbReference>
<dbReference type="InterPro" id="IPR009056">
    <property type="entry name" value="Cyt_c-like_dom"/>
</dbReference>
<evidence type="ECO:0000256" key="8">
    <source>
        <dbReference type="SAM" id="Phobius"/>
    </source>
</evidence>
<keyword evidence="2 6" id="KW-0349">Heme</keyword>
<keyword evidence="5 6" id="KW-0408">Iron</keyword>
<dbReference type="Gene3D" id="1.10.760.10">
    <property type="entry name" value="Cytochrome c-like domain"/>
    <property type="match status" value="1"/>
</dbReference>
<evidence type="ECO:0000256" key="3">
    <source>
        <dbReference type="ARBA" id="ARBA00022723"/>
    </source>
</evidence>
<dbReference type="GO" id="GO:0020037">
    <property type="term" value="F:heme binding"/>
    <property type="evidence" value="ECO:0007669"/>
    <property type="project" value="InterPro"/>
</dbReference>
<evidence type="ECO:0000313" key="11">
    <source>
        <dbReference type="Proteomes" id="UP000676194"/>
    </source>
</evidence>
<keyword evidence="4" id="KW-0249">Electron transport</keyword>
<dbReference type="PANTHER" id="PTHR35008">
    <property type="entry name" value="BLL4482 PROTEIN-RELATED"/>
    <property type="match status" value="1"/>
</dbReference>
<evidence type="ECO:0000256" key="1">
    <source>
        <dbReference type="ARBA" id="ARBA00022448"/>
    </source>
</evidence>
<dbReference type="GO" id="GO:0005506">
    <property type="term" value="F:iron ion binding"/>
    <property type="evidence" value="ECO:0007669"/>
    <property type="project" value="InterPro"/>
</dbReference>
<evidence type="ECO:0000256" key="7">
    <source>
        <dbReference type="SAM" id="MobiDB-lite"/>
    </source>
</evidence>
<dbReference type="AlphaFoldDB" id="A0A8E6B855"/>
<keyword evidence="1" id="KW-0813">Transport</keyword>
<evidence type="ECO:0000256" key="6">
    <source>
        <dbReference type="PROSITE-ProRule" id="PRU00433"/>
    </source>
</evidence>
<dbReference type="RefSeq" id="WP_213498144.1">
    <property type="nucleotide sequence ID" value="NZ_CP074694.1"/>
</dbReference>
<evidence type="ECO:0000313" key="10">
    <source>
        <dbReference type="EMBL" id="QVL33254.1"/>
    </source>
</evidence>
<dbReference type="PROSITE" id="PS51007">
    <property type="entry name" value="CYTC"/>
    <property type="match status" value="1"/>
</dbReference>
<dbReference type="Pfam" id="PF00034">
    <property type="entry name" value="Cytochrom_C"/>
    <property type="match status" value="1"/>
</dbReference>
<sequence length="261" mass="28195">MSTTPDSNDQIASHEYDLHAAQHAISREHNEPHDGFEPVPFWMTLCFAGLLSWGGWYVATYAGDYSSTVMDRPQPKVGNQGPAKPAIDYETAPVDELKKLGARVFNNCISCHQANGEGLPAQFPALNKSEWVVGEQSSPARLARILLYGLNGSITVKGKSYNGQMPAWGAQLKDEQIAAVLTYVRSNWENAADPIRPSVIAAARAKETGRQMTGAQSMTQITLLALPVEYSDPVAASAAPAAKADAKKDAPKKDAPKDMKK</sequence>
<keyword evidence="8" id="KW-0472">Membrane</keyword>
<feature type="compositionally biased region" description="Basic and acidic residues" evidence="7">
    <location>
        <begin position="244"/>
        <end position="261"/>
    </location>
</feature>
<feature type="region of interest" description="Disordered" evidence="7">
    <location>
        <begin position="237"/>
        <end position="261"/>
    </location>
</feature>
<dbReference type="InterPro" id="IPR051459">
    <property type="entry name" value="Cytochrome_c-type_DH"/>
</dbReference>
<dbReference type="Proteomes" id="UP000676194">
    <property type="component" value="Chromosome"/>
</dbReference>
<evidence type="ECO:0000256" key="2">
    <source>
        <dbReference type="ARBA" id="ARBA00022617"/>
    </source>
</evidence>
<gene>
    <name evidence="10" type="ORF">KIH39_04880</name>
</gene>
<dbReference type="GO" id="GO:0009055">
    <property type="term" value="F:electron transfer activity"/>
    <property type="evidence" value="ECO:0007669"/>
    <property type="project" value="InterPro"/>
</dbReference>
<feature type="transmembrane region" description="Helical" evidence="8">
    <location>
        <begin position="41"/>
        <end position="62"/>
    </location>
</feature>
<dbReference type="PANTHER" id="PTHR35008:SF8">
    <property type="entry name" value="ALCOHOL DEHYDROGENASE CYTOCHROME C SUBUNIT"/>
    <property type="match status" value="1"/>
</dbReference>
<accession>A0A8E6B855</accession>
<dbReference type="InterPro" id="IPR008168">
    <property type="entry name" value="Cyt_C_IC"/>
</dbReference>
<evidence type="ECO:0000256" key="4">
    <source>
        <dbReference type="ARBA" id="ARBA00022982"/>
    </source>
</evidence>
<evidence type="ECO:0000259" key="9">
    <source>
        <dbReference type="PROSITE" id="PS51007"/>
    </source>
</evidence>
<keyword evidence="3 6" id="KW-0479">Metal-binding</keyword>
<keyword evidence="8" id="KW-1133">Transmembrane helix</keyword>
<dbReference type="EMBL" id="CP074694">
    <property type="protein sequence ID" value="QVL33254.1"/>
    <property type="molecule type" value="Genomic_DNA"/>
</dbReference>
<reference evidence="10" key="1">
    <citation type="submission" date="2021-05" db="EMBL/GenBank/DDBJ databases">
        <title>Complete genome sequence of the cellulolytic planctomycete Telmatocola sphagniphila SP2T and characterization of the first cellulase from planctomycetes.</title>
        <authorList>
            <person name="Rakitin A.L."/>
            <person name="Beletsky A.V."/>
            <person name="Naumoff D.G."/>
            <person name="Kulichevskaya I.S."/>
            <person name="Mardanov A.V."/>
            <person name="Ravin N.V."/>
            <person name="Dedysh S.N."/>
        </authorList>
    </citation>
    <scope>NUCLEOTIDE SEQUENCE</scope>
    <source>
        <strain evidence="10">SP2T</strain>
    </source>
</reference>
<dbReference type="KEGG" id="tsph:KIH39_04880"/>
<name>A0A8E6B855_9BACT</name>